<dbReference type="PANTHER" id="PTHR16201">
    <property type="entry name" value="SEVEN TRANSMEMBRANE PROTEIN 1-RELATED"/>
    <property type="match status" value="1"/>
</dbReference>
<comment type="subcellular location">
    <subcellularLocation>
        <location evidence="1">Membrane</location>
        <topology evidence="1">Multi-pass membrane protein</topology>
    </subcellularLocation>
</comment>
<reference evidence="7 8" key="1">
    <citation type="submission" date="2023-11" db="EMBL/GenBank/DDBJ databases">
        <title>Dfirmibasis_genome.</title>
        <authorList>
            <person name="Edelbroek B."/>
            <person name="Kjellin J."/>
            <person name="Jerlstrom-Hultqvist J."/>
            <person name="Soderbom F."/>
        </authorList>
    </citation>
    <scope>NUCLEOTIDE SEQUENCE [LARGE SCALE GENOMIC DNA]</scope>
    <source>
        <strain evidence="7 8">TNS-C-14</strain>
    </source>
</reference>
<feature type="region of interest" description="Disordered" evidence="5">
    <location>
        <begin position="238"/>
        <end position="304"/>
    </location>
</feature>
<evidence type="ECO:0008006" key="9">
    <source>
        <dbReference type="Google" id="ProtNLM"/>
    </source>
</evidence>
<organism evidence="7 8">
    <name type="scientific">Dictyostelium firmibasis</name>
    <dbReference type="NCBI Taxonomy" id="79012"/>
    <lineage>
        <taxon>Eukaryota</taxon>
        <taxon>Amoebozoa</taxon>
        <taxon>Evosea</taxon>
        <taxon>Eumycetozoa</taxon>
        <taxon>Dictyostelia</taxon>
        <taxon>Dictyosteliales</taxon>
        <taxon>Dictyosteliaceae</taxon>
        <taxon>Dictyostelium</taxon>
    </lineage>
</organism>
<feature type="region of interest" description="Disordered" evidence="5">
    <location>
        <begin position="332"/>
        <end position="374"/>
    </location>
</feature>
<keyword evidence="4 6" id="KW-0472">Membrane</keyword>
<dbReference type="InterPro" id="IPR006603">
    <property type="entry name" value="PQ-loop_rpt"/>
</dbReference>
<dbReference type="Proteomes" id="UP001344447">
    <property type="component" value="Unassembled WGS sequence"/>
</dbReference>
<evidence type="ECO:0000256" key="1">
    <source>
        <dbReference type="ARBA" id="ARBA00004141"/>
    </source>
</evidence>
<dbReference type="PANTHER" id="PTHR16201:SF37">
    <property type="entry name" value="PQ-LOOP REPEAT-CONTAINING PROTEIN"/>
    <property type="match status" value="1"/>
</dbReference>
<name>A0AAN7U2C1_9MYCE</name>
<feature type="transmembrane region" description="Helical" evidence="6">
    <location>
        <begin position="157"/>
        <end position="179"/>
    </location>
</feature>
<dbReference type="Pfam" id="PF04193">
    <property type="entry name" value="PQ-loop"/>
    <property type="match status" value="2"/>
</dbReference>
<gene>
    <name evidence="7" type="ORF">RB653_009600</name>
</gene>
<evidence type="ECO:0000256" key="2">
    <source>
        <dbReference type="ARBA" id="ARBA00022692"/>
    </source>
</evidence>
<evidence type="ECO:0000313" key="7">
    <source>
        <dbReference type="EMBL" id="KAK5579911.1"/>
    </source>
</evidence>
<evidence type="ECO:0000313" key="8">
    <source>
        <dbReference type="Proteomes" id="UP001344447"/>
    </source>
</evidence>
<protein>
    <recommendedName>
        <fullName evidence="9">PQ-loop repeat-containing protein</fullName>
    </recommendedName>
</protein>
<dbReference type="InterPro" id="IPR051415">
    <property type="entry name" value="LAAT-1"/>
</dbReference>
<feature type="transmembrane region" description="Helical" evidence="6">
    <location>
        <begin position="38"/>
        <end position="59"/>
    </location>
</feature>
<keyword evidence="2 6" id="KW-0812">Transmembrane</keyword>
<feature type="compositionally biased region" description="Basic and acidic residues" evidence="5">
    <location>
        <begin position="238"/>
        <end position="249"/>
    </location>
</feature>
<sequence length="441" mass="48224">MENKILSNLFGIVGTVLWSVQLIPQIHLNYKRKSTKGVSPTCFGCWYACGVILGTNLVFNREPPALVVQISCFSLFSLVIVMQHLFYQKKYNLKRLLFTIGLCVLVTVATIISIYSILNAKRSNSFALQLILTIIATGLMAVGFFPQILEVYQEKVGLSMIFIVMDFFGGVFSILSLVFHVPFDYMSFSTYVVVPVCQAIIFALVMRINLKSYRENGSNSRVGSPFLPFENVDLDMNDHSGNKDIEARGGDGSSGSGNNHYQNEDINDGAILINNKGKGSGGANDEENHSTPLINGSSSASSFKEGHGYIRESMTIPSSTFIVSSNDDDEGAINSGDIGADFVQNSSDHSNGSGNGGGVDTPLSSSTGIPQQKRQELDHIVPLSISNTAELLIKQQQAQQLSHQQQLVDESITQLKNNILHNQNQLNNNLTNQNYNGYPVS</sequence>
<feature type="transmembrane region" description="Helical" evidence="6">
    <location>
        <begin position="185"/>
        <end position="205"/>
    </location>
</feature>
<feature type="transmembrane region" description="Helical" evidence="6">
    <location>
        <begin position="65"/>
        <end position="87"/>
    </location>
</feature>
<evidence type="ECO:0000256" key="3">
    <source>
        <dbReference type="ARBA" id="ARBA00022989"/>
    </source>
</evidence>
<accession>A0AAN7U2C1</accession>
<dbReference type="Gene3D" id="1.20.1280.290">
    <property type="match status" value="1"/>
</dbReference>
<proteinExistence type="predicted"/>
<feature type="transmembrane region" description="Helical" evidence="6">
    <location>
        <begin position="96"/>
        <end position="118"/>
    </location>
</feature>
<evidence type="ECO:0000256" key="5">
    <source>
        <dbReference type="SAM" id="MobiDB-lite"/>
    </source>
</evidence>
<evidence type="ECO:0000256" key="6">
    <source>
        <dbReference type="SAM" id="Phobius"/>
    </source>
</evidence>
<keyword evidence="8" id="KW-1185">Reference proteome</keyword>
<dbReference type="GO" id="GO:0016020">
    <property type="term" value="C:membrane"/>
    <property type="evidence" value="ECO:0007669"/>
    <property type="project" value="UniProtKB-SubCell"/>
</dbReference>
<comment type="caution">
    <text evidence="7">The sequence shown here is derived from an EMBL/GenBank/DDBJ whole genome shotgun (WGS) entry which is preliminary data.</text>
</comment>
<keyword evidence="3 6" id="KW-1133">Transmembrane helix</keyword>
<feature type="compositionally biased region" description="Polar residues" evidence="5">
    <location>
        <begin position="362"/>
        <end position="372"/>
    </location>
</feature>
<evidence type="ECO:0000256" key="4">
    <source>
        <dbReference type="ARBA" id="ARBA00023136"/>
    </source>
</evidence>
<feature type="transmembrane region" description="Helical" evidence="6">
    <location>
        <begin position="124"/>
        <end position="145"/>
    </location>
</feature>
<feature type="compositionally biased region" description="Polar residues" evidence="5">
    <location>
        <begin position="290"/>
        <end position="302"/>
    </location>
</feature>
<feature type="transmembrane region" description="Helical" evidence="6">
    <location>
        <begin position="6"/>
        <end position="26"/>
    </location>
</feature>
<dbReference type="EMBL" id="JAVFKY010000003">
    <property type="protein sequence ID" value="KAK5579911.1"/>
    <property type="molecule type" value="Genomic_DNA"/>
</dbReference>
<dbReference type="AlphaFoldDB" id="A0AAN7U2C1"/>
<dbReference type="SMART" id="SM00679">
    <property type="entry name" value="CTNS"/>
    <property type="match status" value="2"/>
</dbReference>